<keyword evidence="1" id="KW-0812">Transmembrane</keyword>
<organism evidence="2 3">
    <name type="scientific">Candidatus Buchananbacteria bacterium RIFCSPLOWO2_01_FULL_39_33</name>
    <dbReference type="NCBI Taxonomy" id="1797543"/>
    <lineage>
        <taxon>Bacteria</taxon>
        <taxon>Candidatus Buchananiibacteriota</taxon>
    </lineage>
</organism>
<reference evidence="2 3" key="1">
    <citation type="journal article" date="2016" name="Nat. Commun.">
        <title>Thousands of microbial genomes shed light on interconnected biogeochemical processes in an aquifer system.</title>
        <authorList>
            <person name="Anantharaman K."/>
            <person name="Brown C.T."/>
            <person name="Hug L.A."/>
            <person name="Sharon I."/>
            <person name="Castelle C.J."/>
            <person name="Probst A.J."/>
            <person name="Thomas B.C."/>
            <person name="Singh A."/>
            <person name="Wilkins M.J."/>
            <person name="Karaoz U."/>
            <person name="Brodie E.L."/>
            <person name="Williams K.H."/>
            <person name="Hubbard S.S."/>
            <person name="Banfield J.F."/>
        </authorList>
    </citation>
    <scope>NUCLEOTIDE SEQUENCE [LARGE SCALE GENOMIC DNA]</scope>
</reference>
<keyword evidence="1" id="KW-1133">Transmembrane helix</keyword>
<evidence type="ECO:0000313" key="3">
    <source>
        <dbReference type="Proteomes" id="UP000177376"/>
    </source>
</evidence>
<dbReference type="AlphaFoldDB" id="A0A1G1YL98"/>
<sequence>MKIDLNDFQAMERAESFDYIPYRKRGKRKHKFIKILLALVLALLTIGLMAYLTLKFIVGPIVQTVDSLPADFPAELALDDASKTQITLNTPASRQKLISGLKAMPDWVLTLFLNFLSDDLKEKLADNFGDNTNIPKDFTASDLKKAIKATNLEKIQTVNIAWEKIDKTKEEIAAYYKEKLAAADFQFKENLSDYQINLGFWKNDIFGIISFIDKKEDIEGGVKYNTQVDMTVNYLNDLKK</sequence>
<gene>
    <name evidence="2" type="ORF">A3A02_04915</name>
</gene>
<accession>A0A1G1YL98</accession>
<keyword evidence="1" id="KW-0472">Membrane</keyword>
<protein>
    <submittedName>
        <fullName evidence="2">Uncharacterized protein</fullName>
    </submittedName>
</protein>
<dbReference type="Proteomes" id="UP000177376">
    <property type="component" value="Unassembled WGS sequence"/>
</dbReference>
<feature type="transmembrane region" description="Helical" evidence="1">
    <location>
        <begin position="32"/>
        <end position="54"/>
    </location>
</feature>
<dbReference type="EMBL" id="MHIM01000005">
    <property type="protein sequence ID" value="OGY53079.1"/>
    <property type="molecule type" value="Genomic_DNA"/>
</dbReference>
<comment type="caution">
    <text evidence="2">The sequence shown here is derived from an EMBL/GenBank/DDBJ whole genome shotgun (WGS) entry which is preliminary data.</text>
</comment>
<evidence type="ECO:0000313" key="2">
    <source>
        <dbReference type="EMBL" id="OGY53079.1"/>
    </source>
</evidence>
<evidence type="ECO:0000256" key="1">
    <source>
        <dbReference type="SAM" id="Phobius"/>
    </source>
</evidence>
<name>A0A1G1YL98_9BACT</name>
<proteinExistence type="predicted"/>